<accession>A0A1A8WVX0</accession>
<sequence length="379" mass="44967">MVVINQNADAIPIFNESVVAPNYPMLPDSFSSQHVMKYKILTPFLLLYFTILYMIKIVLRLWRALFDNVGMIQDKKHKLPLQWNILEHDNKEMYQNIYNHRGIHVTDEYSKLNENEKNIDQEWIEKDKVNNLSKIYEQGHGKQIPSGNNNKKNVTTNNKTLYKSVAELREQLNADSDDDSSDDGEYDLDTESEDEDDDDDYDFYGRNIFASSNDGNKNKVRKQVKREVRKELKKELMENLKKELKDEVRKELLNEFMDELKKGKTENIKEKENSHETDGDKHKYDSWQSKYNYDKQKKEEMLKVQEMHNFINERLEKKAQWTDPMDAKKWEGYGHTMQMKEEQQKMCSELGCAYEESNEPPLQIQKGNHVTNMYIYNVA</sequence>
<feature type="transmembrane region" description="Helical" evidence="3">
    <location>
        <begin position="40"/>
        <end position="59"/>
    </location>
</feature>
<evidence type="ECO:0000256" key="2">
    <source>
        <dbReference type="SAM" id="MobiDB-lite"/>
    </source>
</evidence>
<gene>
    <name evidence="4" type="ORF">POVCU1_014180</name>
    <name evidence="5" type="ORF">POVCU2_0096040</name>
</gene>
<dbReference type="EMBL" id="FLQU01002062">
    <property type="protein sequence ID" value="SBS95470.1"/>
    <property type="molecule type" value="Genomic_DNA"/>
</dbReference>
<keyword evidence="3" id="KW-0472">Membrane</keyword>
<keyword evidence="3" id="KW-0812">Transmembrane</keyword>
<proteinExistence type="predicted"/>
<keyword evidence="1" id="KW-0175">Coiled coil</keyword>
<evidence type="ECO:0000313" key="5">
    <source>
        <dbReference type="EMBL" id="SBS95470.1"/>
    </source>
</evidence>
<feature type="compositionally biased region" description="Acidic residues" evidence="2">
    <location>
        <begin position="175"/>
        <end position="202"/>
    </location>
</feature>
<evidence type="ECO:0000313" key="7">
    <source>
        <dbReference type="Proteomes" id="UP000078560"/>
    </source>
</evidence>
<reference evidence="6 7" key="1">
    <citation type="submission" date="2016-05" db="EMBL/GenBank/DDBJ databases">
        <authorList>
            <person name="Naeem Raeece"/>
        </authorList>
    </citation>
    <scope>NUCLEOTIDE SEQUENCE [LARGE SCALE GENOMIC DNA]</scope>
</reference>
<dbReference type="EMBL" id="FLQV01000263">
    <property type="protein sequence ID" value="SBS87196.1"/>
    <property type="molecule type" value="Genomic_DNA"/>
</dbReference>
<evidence type="ECO:0000256" key="3">
    <source>
        <dbReference type="SAM" id="Phobius"/>
    </source>
</evidence>
<dbReference type="Proteomes" id="UP000078560">
    <property type="component" value="Unassembled WGS sequence"/>
</dbReference>
<organism evidence="5 7">
    <name type="scientific">Plasmodium ovale curtisi</name>
    <dbReference type="NCBI Taxonomy" id="864141"/>
    <lineage>
        <taxon>Eukaryota</taxon>
        <taxon>Sar</taxon>
        <taxon>Alveolata</taxon>
        <taxon>Apicomplexa</taxon>
        <taxon>Aconoidasida</taxon>
        <taxon>Haemosporida</taxon>
        <taxon>Plasmodiidae</taxon>
        <taxon>Plasmodium</taxon>
        <taxon>Plasmodium (Plasmodium)</taxon>
    </lineage>
</organism>
<evidence type="ECO:0000313" key="6">
    <source>
        <dbReference type="Proteomes" id="UP000078546"/>
    </source>
</evidence>
<feature type="coiled-coil region" evidence="1">
    <location>
        <begin position="227"/>
        <end position="254"/>
    </location>
</feature>
<name>A0A1A8WVX0_PLAOA</name>
<dbReference type="Proteomes" id="UP000078546">
    <property type="component" value="Unassembled WGS sequence"/>
</dbReference>
<keyword evidence="3" id="KW-1133">Transmembrane helix</keyword>
<dbReference type="AlphaFoldDB" id="A0A1A8WVX0"/>
<reference evidence="5" key="2">
    <citation type="submission" date="2016-05" db="EMBL/GenBank/DDBJ databases">
        <authorList>
            <person name="Lavstsen T."/>
            <person name="Jespersen J.S."/>
        </authorList>
    </citation>
    <scope>NUCLEOTIDE SEQUENCE [LARGE SCALE GENOMIC DNA]</scope>
</reference>
<evidence type="ECO:0000256" key="1">
    <source>
        <dbReference type="SAM" id="Coils"/>
    </source>
</evidence>
<protein>
    <submittedName>
        <fullName evidence="5">Uncharacterized protein</fullName>
    </submittedName>
</protein>
<feature type="region of interest" description="Disordered" evidence="2">
    <location>
        <begin position="172"/>
        <end position="222"/>
    </location>
</feature>
<evidence type="ECO:0000313" key="4">
    <source>
        <dbReference type="EMBL" id="SBS87196.1"/>
    </source>
</evidence>